<dbReference type="AlphaFoldDB" id="B3V6G4"/>
<keyword evidence="1" id="KW-1133">Transmembrane helix</keyword>
<protein>
    <submittedName>
        <fullName evidence="2">Uncharacterized protein</fullName>
    </submittedName>
</protein>
<reference evidence="2" key="1">
    <citation type="journal article" date="2008" name="ISME J.">
        <title>Hindsight in the relative abundance, metabolic potential and genome dynamics of uncultivated marine archaea from comparative metagenomic analyses of bathypelagic plankton of different oceanic regions.</title>
        <authorList>
            <person name="Martin-Cuadrado A.B."/>
            <person name="Rodriguez-Valera F."/>
            <person name="Moreira D."/>
            <person name="Alba J.C."/>
            <person name="Ivars-Martinez E."/>
            <person name="Henn M.R."/>
            <person name="Talla E."/>
            <person name="Lopez-Garcia P."/>
        </authorList>
    </citation>
    <scope>NUCLEOTIDE SEQUENCE</scope>
</reference>
<keyword evidence="1" id="KW-0812">Transmembrane</keyword>
<proteinExistence type="predicted"/>
<feature type="transmembrane region" description="Helical" evidence="1">
    <location>
        <begin position="45"/>
        <end position="63"/>
    </location>
</feature>
<accession>B3V6G4</accession>
<sequence length="143" mass="16027">MVIKKQVNKSLLKIKTKIYSIYYFRKIIRSITEINNRISKRGVEIVYITIFFALISGIFNTIIEGSNPIYAAALIIPNRAAQTWSEVVINFFALTLGSTGAYLMYRSKRTNSPSNSPNFLLLIGLSSILLAAALGLYMIQIKA</sequence>
<reference evidence="2" key="2">
    <citation type="submission" date="2008-05" db="EMBL/GenBank/DDBJ databases">
        <authorList>
            <person name="Martin-Cuadrado A.-B."/>
            <person name="Rodriguez-Valera F."/>
            <person name="Moreira D."/>
            <person name="Alba J.-C."/>
            <person name="Ivars-Martinez E."/>
            <person name="Henn M.R."/>
            <person name="Talla E."/>
            <person name="Lopez-Garcia P."/>
        </authorList>
    </citation>
    <scope>NUCLEOTIDE SEQUENCE</scope>
</reference>
<organism evidence="2">
    <name type="scientific">uncultured marine crenarchaeote AD1000-23-H12</name>
    <dbReference type="NCBI Taxonomy" id="526638"/>
    <lineage>
        <taxon>Archaea</taxon>
        <taxon>Nitrososphaerota</taxon>
        <taxon>Nitrososphaeria</taxon>
        <taxon>Nitrosopumilales</taxon>
        <taxon>environmental samples</taxon>
    </lineage>
</organism>
<name>B3V6G4_9ARCH</name>
<feature type="transmembrane region" description="Helical" evidence="1">
    <location>
        <begin position="117"/>
        <end position="139"/>
    </location>
</feature>
<keyword evidence="1" id="KW-0472">Membrane</keyword>
<dbReference type="EMBL" id="EU686635">
    <property type="protein sequence ID" value="ACF09888.1"/>
    <property type="molecule type" value="Genomic_DNA"/>
</dbReference>
<evidence type="ECO:0000313" key="2">
    <source>
        <dbReference type="EMBL" id="ACF09888.1"/>
    </source>
</evidence>
<feature type="transmembrane region" description="Helical" evidence="1">
    <location>
        <begin position="83"/>
        <end position="105"/>
    </location>
</feature>
<evidence type="ECO:0000256" key="1">
    <source>
        <dbReference type="SAM" id="Phobius"/>
    </source>
</evidence>